<gene>
    <name evidence="1" type="ORF">KK1_033603</name>
</gene>
<dbReference type="EMBL" id="KQ483610">
    <property type="protein sequence ID" value="KYP44862.1"/>
    <property type="molecule type" value="Genomic_DNA"/>
</dbReference>
<sequence>SNGSGSRSHCGDKAFYDFVQQNNLIDIGFQGSLYTWRRGFLFERLDKVLASYE</sequence>
<dbReference type="Proteomes" id="UP000075243">
    <property type="component" value="Unassembled WGS sequence"/>
</dbReference>
<organism evidence="1 2">
    <name type="scientific">Cajanus cajan</name>
    <name type="common">Pigeon pea</name>
    <name type="synonym">Cajanus indicus</name>
    <dbReference type="NCBI Taxonomy" id="3821"/>
    <lineage>
        <taxon>Eukaryota</taxon>
        <taxon>Viridiplantae</taxon>
        <taxon>Streptophyta</taxon>
        <taxon>Embryophyta</taxon>
        <taxon>Tracheophyta</taxon>
        <taxon>Spermatophyta</taxon>
        <taxon>Magnoliopsida</taxon>
        <taxon>eudicotyledons</taxon>
        <taxon>Gunneridae</taxon>
        <taxon>Pentapetalae</taxon>
        <taxon>rosids</taxon>
        <taxon>fabids</taxon>
        <taxon>Fabales</taxon>
        <taxon>Fabaceae</taxon>
        <taxon>Papilionoideae</taxon>
        <taxon>50 kb inversion clade</taxon>
        <taxon>NPAAA clade</taxon>
        <taxon>indigoferoid/millettioid clade</taxon>
        <taxon>Phaseoleae</taxon>
        <taxon>Cajanus</taxon>
    </lineage>
</organism>
<accession>A0A151RQR6</accession>
<dbReference type="AlphaFoldDB" id="A0A151RQR6"/>
<proteinExistence type="predicted"/>
<reference evidence="1" key="1">
    <citation type="journal article" date="2012" name="Nat. Biotechnol.">
        <title>Draft genome sequence of pigeonpea (Cajanus cajan), an orphan legume crop of resource-poor farmers.</title>
        <authorList>
            <person name="Varshney R.K."/>
            <person name="Chen W."/>
            <person name="Li Y."/>
            <person name="Bharti A.K."/>
            <person name="Saxena R.K."/>
            <person name="Schlueter J.A."/>
            <person name="Donoghue M.T."/>
            <person name="Azam S."/>
            <person name="Fan G."/>
            <person name="Whaley A.M."/>
            <person name="Farmer A.D."/>
            <person name="Sheridan J."/>
            <person name="Iwata A."/>
            <person name="Tuteja R."/>
            <person name="Penmetsa R.V."/>
            <person name="Wu W."/>
            <person name="Upadhyaya H.D."/>
            <person name="Yang S.P."/>
            <person name="Shah T."/>
            <person name="Saxena K.B."/>
            <person name="Michael T."/>
            <person name="McCombie W.R."/>
            <person name="Yang B."/>
            <person name="Zhang G."/>
            <person name="Yang H."/>
            <person name="Wang J."/>
            <person name="Spillane C."/>
            <person name="Cook D.R."/>
            <person name="May G.D."/>
            <person name="Xu X."/>
            <person name="Jackson S.A."/>
        </authorList>
    </citation>
    <scope>NUCLEOTIDE SEQUENCE [LARGE SCALE GENOMIC DNA]</scope>
</reference>
<protein>
    <submittedName>
        <fullName evidence="1">Uncharacterized protein</fullName>
    </submittedName>
</protein>
<name>A0A151RQR6_CAJCA</name>
<evidence type="ECO:0000313" key="2">
    <source>
        <dbReference type="Proteomes" id="UP000075243"/>
    </source>
</evidence>
<keyword evidence="2" id="KW-1185">Reference proteome</keyword>
<feature type="non-terminal residue" evidence="1">
    <location>
        <position position="1"/>
    </location>
</feature>
<evidence type="ECO:0000313" key="1">
    <source>
        <dbReference type="EMBL" id="KYP44862.1"/>
    </source>
</evidence>
<dbReference type="Gramene" id="C.cajan_31582.t">
    <property type="protein sequence ID" value="C.cajan_31582.t.cds1"/>
    <property type="gene ID" value="C.cajan_31582"/>
</dbReference>